<evidence type="ECO:0000313" key="4">
    <source>
        <dbReference type="Proteomes" id="UP001302321"/>
    </source>
</evidence>
<dbReference type="AlphaFoldDB" id="A0AAN6W7J8"/>
<reference evidence="3" key="2">
    <citation type="submission" date="2023-05" db="EMBL/GenBank/DDBJ databases">
        <authorList>
            <consortium name="Lawrence Berkeley National Laboratory"/>
            <person name="Steindorff A."/>
            <person name="Hensen N."/>
            <person name="Bonometti L."/>
            <person name="Westerberg I."/>
            <person name="Brannstrom I.O."/>
            <person name="Guillou S."/>
            <person name="Cros-Aarteil S."/>
            <person name="Calhoun S."/>
            <person name="Haridas S."/>
            <person name="Kuo A."/>
            <person name="Mondo S."/>
            <person name="Pangilinan J."/>
            <person name="Riley R."/>
            <person name="Labutti K."/>
            <person name="Andreopoulos B."/>
            <person name="Lipzen A."/>
            <person name="Chen C."/>
            <person name="Yanf M."/>
            <person name="Daum C."/>
            <person name="Ng V."/>
            <person name="Clum A."/>
            <person name="Ohm R."/>
            <person name="Martin F."/>
            <person name="Silar P."/>
            <person name="Natvig D."/>
            <person name="Lalanne C."/>
            <person name="Gautier V."/>
            <person name="Ament-Velasquez S.L."/>
            <person name="Kruys A."/>
            <person name="Hutchinson M.I."/>
            <person name="Powell A.J."/>
            <person name="Barry K."/>
            <person name="Miller A.N."/>
            <person name="Grigoriev I.V."/>
            <person name="Debuchy R."/>
            <person name="Gladieux P."/>
            <person name="Thoren M.H."/>
            <person name="Johannesson H."/>
        </authorList>
    </citation>
    <scope>NUCLEOTIDE SEQUENCE</scope>
    <source>
        <strain evidence="3">CBS 892.96</strain>
    </source>
</reference>
<dbReference type="PANTHER" id="PTHR10039:SF16">
    <property type="entry name" value="GPI INOSITOL-DEACYLASE"/>
    <property type="match status" value="1"/>
</dbReference>
<gene>
    <name evidence="3" type="ORF">QBC36DRAFT_311018</name>
</gene>
<comment type="caution">
    <text evidence="3">The sequence shown here is derived from an EMBL/GenBank/DDBJ whole genome shotgun (WGS) entry which is preliminary data.</text>
</comment>
<keyword evidence="4" id="KW-1185">Reference proteome</keyword>
<protein>
    <recommendedName>
        <fullName evidence="2">Nephrocystin 3-like N-terminal domain-containing protein</fullName>
    </recommendedName>
</protein>
<dbReference type="PANTHER" id="PTHR10039">
    <property type="entry name" value="AMELOGENIN"/>
    <property type="match status" value="1"/>
</dbReference>
<evidence type="ECO:0000313" key="3">
    <source>
        <dbReference type="EMBL" id="KAK4176510.1"/>
    </source>
</evidence>
<evidence type="ECO:0000259" key="2">
    <source>
        <dbReference type="Pfam" id="PF24883"/>
    </source>
</evidence>
<reference evidence="3" key="1">
    <citation type="journal article" date="2023" name="Mol. Phylogenet. Evol.">
        <title>Genome-scale phylogeny and comparative genomics of the fungal order Sordariales.</title>
        <authorList>
            <person name="Hensen N."/>
            <person name="Bonometti L."/>
            <person name="Westerberg I."/>
            <person name="Brannstrom I.O."/>
            <person name="Guillou S."/>
            <person name="Cros-Aarteil S."/>
            <person name="Calhoun S."/>
            <person name="Haridas S."/>
            <person name="Kuo A."/>
            <person name="Mondo S."/>
            <person name="Pangilinan J."/>
            <person name="Riley R."/>
            <person name="LaButti K."/>
            <person name="Andreopoulos B."/>
            <person name="Lipzen A."/>
            <person name="Chen C."/>
            <person name="Yan M."/>
            <person name="Daum C."/>
            <person name="Ng V."/>
            <person name="Clum A."/>
            <person name="Steindorff A."/>
            <person name="Ohm R.A."/>
            <person name="Martin F."/>
            <person name="Silar P."/>
            <person name="Natvig D.O."/>
            <person name="Lalanne C."/>
            <person name="Gautier V."/>
            <person name="Ament-Velasquez S.L."/>
            <person name="Kruys A."/>
            <person name="Hutchinson M.I."/>
            <person name="Powell A.J."/>
            <person name="Barry K."/>
            <person name="Miller A.N."/>
            <person name="Grigoriev I.V."/>
            <person name="Debuchy R."/>
            <person name="Gladieux P."/>
            <person name="Hiltunen Thoren M."/>
            <person name="Johannesson H."/>
        </authorList>
    </citation>
    <scope>NUCLEOTIDE SEQUENCE</scope>
    <source>
        <strain evidence="3">CBS 892.96</strain>
    </source>
</reference>
<proteinExistence type="predicted"/>
<keyword evidence="1" id="KW-0677">Repeat</keyword>
<feature type="domain" description="Nephrocystin 3-like N-terminal" evidence="2">
    <location>
        <begin position="157"/>
        <end position="206"/>
    </location>
</feature>
<dbReference type="EMBL" id="MU866194">
    <property type="protein sequence ID" value="KAK4176510.1"/>
    <property type="molecule type" value="Genomic_DNA"/>
</dbReference>
<dbReference type="Pfam" id="PF24883">
    <property type="entry name" value="NPHP3_N"/>
    <property type="match status" value="1"/>
</dbReference>
<evidence type="ECO:0000256" key="1">
    <source>
        <dbReference type="ARBA" id="ARBA00022737"/>
    </source>
</evidence>
<name>A0AAN6W7J8_9PEZI</name>
<accession>A0AAN6W7J8</accession>
<sequence>MVEVSSLKVVFQQVKLLGSNLGDRTDSLILTVLIRDEGSLSGCFDALKTIEMLISPDVFKHDVSKRPTQDQIRACFDRLKWPSKVLKAKELLEEVMQHKATISLALGVEVLKDITQIKRDLWKLDRAVDEFTTLQSGCMSLVLENGSCTVRNKHSGCIFEHKHLKIVFFVIDALDERKNRESLLYVVHQLATDPRFSKLRILITSREYSEVGEKESPFSSSLSMLHDKMCKSGIDCYITANIASKPNFHRGQWSDNFGFEVQQALSNGAKGMFRWVVCQLDDPERLRNIRRIRAALKELPVTLDKT</sequence>
<organism evidence="3 4">
    <name type="scientific">Triangularia setosa</name>
    <dbReference type="NCBI Taxonomy" id="2587417"/>
    <lineage>
        <taxon>Eukaryota</taxon>
        <taxon>Fungi</taxon>
        <taxon>Dikarya</taxon>
        <taxon>Ascomycota</taxon>
        <taxon>Pezizomycotina</taxon>
        <taxon>Sordariomycetes</taxon>
        <taxon>Sordariomycetidae</taxon>
        <taxon>Sordariales</taxon>
        <taxon>Podosporaceae</taxon>
        <taxon>Triangularia</taxon>
    </lineage>
</organism>
<dbReference type="Proteomes" id="UP001302321">
    <property type="component" value="Unassembled WGS sequence"/>
</dbReference>
<dbReference type="InterPro" id="IPR056884">
    <property type="entry name" value="NPHP3-like_N"/>
</dbReference>